<dbReference type="InterPro" id="IPR001480">
    <property type="entry name" value="Bulb-type_lectin_dom"/>
</dbReference>
<keyword evidence="3" id="KW-1185">Reference proteome</keyword>
<dbReference type="PROSITE" id="PS50927">
    <property type="entry name" value="BULB_LECTIN"/>
    <property type="match status" value="1"/>
</dbReference>
<sequence length="117" mass="13331">MSRNFISTDQELYQGDYLVSENGNYKAVFQEDGNFVIYGWSPVWNTATCGKKPHRILLQGDTNLVMYTDDDTPVWATGNHDFHDNSRMRLTLTNQGHLIVQKNGKMVWSSANSRGTL</sequence>
<reference evidence="2" key="2">
    <citation type="submission" date="2025-09" db="UniProtKB">
        <authorList>
            <consortium name="Ensembl"/>
        </authorList>
    </citation>
    <scope>IDENTIFICATION</scope>
</reference>
<dbReference type="InterPro" id="IPR036426">
    <property type="entry name" value="Bulb-type_lectin_dom_sf"/>
</dbReference>
<dbReference type="SMART" id="SM00108">
    <property type="entry name" value="B_lectin"/>
    <property type="match status" value="1"/>
</dbReference>
<evidence type="ECO:0000313" key="2">
    <source>
        <dbReference type="Ensembl" id="ENSACIP00000020774.1"/>
    </source>
</evidence>
<dbReference type="GeneTree" id="ENSGT00390000004989"/>
<dbReference type="Ensembl" id="ENSACIT00000021315.1">
    <property type="protein sequence ID" value="ENSACIP00000020774.1"/>
    <property type="gene ID" value="ENSACIG00000016057.1"/>
</dbReference>
<dbReference type="SUPFAM" id="SSF51110">
    <property type="entry name" value="alpha-D-mannose-specific plant lectins"/>
    <property type="match status" value="1"/>
</dbReference>
<evidence type="ECO:0000313" key="3">
    <source>
        <dbReference type="Proteomes" id="UP000261340"/>
    </source>
</evidence>
<organism evidence="2 3">
    <name type="scientific">Amphilophus citrinellus</name>
    <name type="common">Midas cichlid</name>
    <name type="synonym">Cichlasoma citrinellum</name>
    <dbReference type="NCBI Taxonomy" id="61819"/>
    <lineage>
        <taxon>Eukaryota</taxon>
        <taxon>Metazoa</taxon>
        <taxon>Chordata</taxon>
        <taxon>Craniata</taxon>
        <taxon>Vertebrata</taxon>
        <taxon>Euteleostomi</taxon>
        <taxon>Actinopterygii</taxon>
        <taxon>Neopterygii</taxon>
        <taxon>Teleostei</taxon>
        <taxon>Neoteleostei</taxon>
        <taxon>Acanthomorphata</taxon>
        <taxon>Ovalentaria</taxon>
        <taxon>Cichlomorphae</taxon>
        <taxon>Cichliformes</taxon>
        <taxon>Cichlidae</taxon>
        <taxon>New World cichlids</taxon>
        <taxon>Cichlasomatinae</taxon>
        <taxon>Heroini</taxon>
        <taxon>Amphilophus</taxon>
    </lineage>
</organism>
<reference evidence="2" key="1">
    <citation type="submission" date="2025-08" db="UniProtKB">
        <authorList>
            <consortium name="Ensembl"/>
        </authorList>
    </citation>
    <scope>IDENTIFICATION</scope>
</reference>
<proteinExistence type="predicted"/>
<dbReference type="Proteomes" id="UP000261340">
    <property type="component" value="Unplaced"/>
</dbReference>
<accession>A0A3Q0S7M2</accession>
<protein>
    <recommendedName>
        <fullName evidence="1">Bulb-type lectin domain-containing protein</fullName>
    </recommendedName>
</protein>
<dbReference type="Gene3D" id="2.90.10.30">
    <property type="match status" value="1"/>
</dbReference>
<dbReference type="OMA" id="MRLTMTN"/>
<name>A0A3Q0S7M2_AMPCI</name>
<feature type="domain" description="Bulb-type lectin" evidence="1">
    <location>
        <begin position="3"/>
        <end position="117"/>
    </location>
</feature>
<evidence type="ECO:0000259" key="1">
    <source>
        <dbReference type="PROSITE" id="PS50927"/>
    </source>
</evidence>
<dbReference type="AlphaFoldDB" id="A0A3Q0S7M2"/>